<keyword evidence="2" id="KW-1003">Cell membrane</keyword>
<organism evidence="4 5">
    <name type="scientific">Candidatus Enterococcus lowellii</name>
    <dbReference type="NCBI Taxonomy" id="2230877"/>
    <lineage>
        <taxon>Bacteria</taxon>
        <taxon>Bacillati</taxon>
        <taxon>Bacillota</taxon>
        <taxon>Bacilli</taxon>
        <taxon>Lactobacillales</taxon>
        <taxon>Enterococcaceae</taxon>
        <taxon>Enterococcus</taxon>
    </lineage>
</organism>
<comment type="similarity">
    <text evidence="1 2">Belongs to the BioY family.</text>
</comment>
<dbReference type="InterPro" id="IPR003784">
    <property type="entry name" value="BioY"/>
</dbReference>
<gene>
    <name evidence="4" type="ORF">DOK78_000783</name>
</gene>
<reference evidence="4 5" key="2">
    <citation type="submission" date="2024-03" db="EMBL/GenBank/DDBJ databases">
        <title>The Genome Sequence of Enterococcus sp. DIV2402.</title>
        <authorList>
            <consortium name="The Broad Institute Genomics Platform"/>
            <consortium name="The Broad Institute Microbial Omics Core"/>
            <consortium name="The Broad Institute Genomic Center for Infectious Diseases"/>
            <person name="Earl A."/>
            <person name="Manson A."/>
            <person name="Gilmore M."/>
            <person name="Schwartman J."/>
            <person name="Shea T."/>
            <person name="Abouelleil A."/>
            <person name="Cao P."/>
            <person name="Chapman S."/>
            <person name="Cusick C."/>
            <person name="Young S."/>
            <person name="Neafsey D."/>
            <person name="Nusbaum C."/>
            <person name="Birren B."/>
        </authorList>
    </citation>
    <scope>NUCLEOTIDE SEQUENCE [LARGE SCALE GENOMIC DNA]</scope>
    <source>
        <strain evidence="4 5">DIV2402</strain>
    </source>
</reference>
<dbReference type="PANTHER" id="PTHR34295:SF1">
    <property type="entry name" value="BIOTIN TRANSPORTER BIOY"/>
    <property type="match status" value="1"/>
</dbReference>
<protein>
    <recommendedName>
        <fullName evidence="2">Biotin transporter</fullName>
    </recommendedName>
</protein>
<evidence type="ECO:0000256" key="3">
    <source>
        <dbReference type="SAM" id="Phobius"/>
    </source>
</evidence>
<comment type="subcellular location">
    <subcellularLocation>
        <location evidence="2">Cell membrane</location>
        <topology evidence="2">Multi-pass membrane protein</topology>
    </subcellularLocation>
</comment>
<dbReference type="Proteomes" id="UP000664701">
    <property type="component" value="Chromosome"/>
</dbReference>
<evidence type="ECO:0000313" key="4">
    <source>
        <dbReference type="EMBL" id="WYJ76166.1"/>
    </source>
</evidence>
<name>A0ABZ2SM06_9ENTE</name>
<keyword evidence="2" id="KW-0813">Transport</keyword>
<dbReference type="PIRSF" id="PIRSF016661">
    <property type="entry name" value="BioY"/>
    <property type="match status" value="1"/>
</dbReference>
<keyword evidence="3" id="KW-0812">Transmembrane</keyword>
<dbReference type="PANTHER" id="PTHR34295">
    <property type="entry name" value="BIOTIN TRANSPORTER BIOY"/>
    <property type="match status" value="1"/>
</dbReference>
<keyword evidence="5" id="KW-1185">Reference proteome</keyword>
<reference evidence="4 5" key="1">
    <citation type="submission" date="2021-03" db="EMBL/GenBank/DDBJ databases">
        <authorList>
            <person name="Gilmore M.S."/>
            <person name="Schwartzman J."/>
            <person name="Van Tyne D."/>
            <person name="Martin M."/>
            <person name="Earl A.M."/>
            <person name="Manson A.L."/>
            <person name="Straub T."/>
            <person name="Salamzade R."/>
            <person name="Saavedra J."/>
            <person name="Lebreton F."/>
            <person name="Prichula J."/>
            <person name="Schaufler K."/>
            <person name="Gaca A."/>
            <person name="Sgardioli B."/>
            <person name="Wagenaar J."/>
            <person name="Strong T."/>
        </authorList>
    </citation>
    <scope>NUCLEOTIDE SEQUENCE [LARGE SCALE GENOMIC DNA]</scope>
    <source>
        <strain evidence="4 5">DIV2402</strain>
    </source>
</reference>
<keyword evidence="2 3" id="KW-0472">Membrane</keyword>
<evidence type="ECO:0000256" key="2">
    <source>
        <dbReference type="PIRNR" id="PIRNR016661"/>
    </source>
</evidence>
<feature type="transmembrane region" description="Helical" evidence="3">
    <location>
        <begin position="108"/>
        <end position="131"/>
    </location>
</feature>
<feature type="transmembrane region" description="Helical" evidence="3">
    <location>
        <begin position="85"/>
        <end position="102"/>
    </location>
</feature>
<feature type="transmembrane region" description="Helical" evidence="3">
    <location>
        <begin position="12"/>
        <end position="31"/>
    </location>
</feature>
<proteinExistence type="inferred from homology"/>
<dbReference type="EMBL" id="CP147251">
    <property type="protein sequence ID" value="WYJ76166.1"/>
    <property type="molecule type" value="Genomic_DNA"/>
</dbReference>
<dbReference type="RefSeq" id="WP_207942155.1">
    <property type="nucleotide sequence ID" value="NZ_CP147251.1"/>
</dbReference>
<feature type="transmembrane region" description="Helical" evidence="3">
    <location>
        <begin position="51"/>
        <end position="73"/>
    </location>
</feature>
<accession>A0ABZ2SM06</accession>
<evidence type="ECO:0000256" key="1">
    <source>
        <dbReference type="ARBA" id="ARBA00010692"/>
    </source>
</evidence>
<feature type="transmembrane region" description="Helical" evidence="3">
    <location>
        <begin position="143"/>
        <end position="169"/>
    </location>
</feature>
<dbReference type="Gene3D" id="1.10.1760.20">
    <property type="match status" value="1"/>
</dbReference>
<keyword evidence="3" id="KW-1133">Transmembrane helix</keyword>
<evidence type="ECO:0000313" key="5">
    <source>
        <dbReference type="Proteomes" id="UP000664701"/>
    </source>
</evidence>
<sequence>MKLSLKEQITAAIFAGIIAVFSQIVIPIGVVPFSMQTFIVGLTVTILGRKVGTWAIIIYLLLGLIGLPVYAGFGSGIASILGPTGGYLIGFVFTGLILGTLLKKVPTTYFWVISANLIGFIITLLFGSIWLKFATDMTWAAALSGGFITFLIPEIIKAVVAGTLGVFLIQRLPEKFLVTR</sequence>
<dbReference type="Pfam" id="PF02632">
    <property type="entry name" value="BioY"/>
    <property type="match status" value="1"/>
</dbReference>